<evidence type="ECO:0000313" key="2">
    <source>
        <dbReference type="EMBL" id="CAA9520215.1"/>
    </source>
</evidence>
<feature type="compositionally biased region" description="Basic residues" evidence="1">
    <location>
        <begin position="1"/>
        <end position="12"/>
    </location>
</feature>
<feature type="compositionally biased region" description="Low complexity" evidence="1">
    <location>
        <begin position="52"/>
        <end position="63"/>
    </location>
</feature>
<dbReference type="EMBL" id="CADCVR010000102">
    <property type="protein sequence ID" value="CAA9520215.1"/>
    <property type="molecule type" value="Genomic_DNA"/>
</dbReference>
<feature type="region of interest" description="Disordered" evidence="1">
    <location>
        <begin position="1"/>
        <end position="83"/>
    </location>
</feature>
<proteinExistence type="predicted"/>
<feature type="non-terminal residue" evidence="2">
    <location>
        <position position="1"/>
    </location>
</feature>
<protein>
    <submittedName>
        <fullName evidence="2">Uncharacterized protein</fullName>
    </submittedName>
</protein>
<feature type="compositionally biased region" description="Low complexity" evidence="1">
    <location>
        <begin position="21"/>
        <end position="39"/>
    </location>
</feature>
<dbReference type="AlphaFoldDB" id="A0A6J4TE14"/>
<sequence>AHHPFARRRCRRRDPPPPSGPRDWPQAGDQRPAAGGSCRRASRAGELGPTVGRGRPGPAEGPACVEGTARRRGRRARPTATTV</sequence>
<name>A0A6J4TE14_9ACTN</name>
<organism evidence="2">
    <name type="scientific">uncultured Solirubrobacteraceae bacterium</name>
    <dbReference type="NCBI Taxonomy" id="1162706"/>
    <lineage>
        <taxon>Bacteria</taxon>
        <taxon>Bacillati</taxon>
        <taxon>Actinomycetota</taxon>
        <taxon>Thermoleophilia</taxon>
        <taxon>Solirubrobacterales</taxon>
        <taxon>Solirubrobacteraceae</taxon>
        <taxon>environmental samples</taxon>
    </lineage>
</organism>
<evidence type="ECO:0000256" key="1">
    <source>
        <dbReference type="SAM" id="MobiDB-lite"/>
    </source>
</evidence>
<feature type="non-terminal residue" evidence="2">
    <location>
        <position position="83"/>
    </location>
</feature>
<gene>
    <name evidence="2" type="ORF">AVDCRST_MAG53-3484</name>
</gene>
<reference evidence="2" key="1">
    <citation type="submission" date="2020-02" db="EMBL/GenBank/DDBJ databases">
        <authorList>
            <person name="Meier V. D."/>
        </authorList>
    </citation>
    <scope>NUCLEOTIDE SEQUENCE</scope>
    <source>
        <strain evidence="2">AVDCRST_MAG53</strain>
    </source>
</reference>
<accession>A0A6J4TE14</accession>